<proteinExistence type="predicted"/>
<dbReference type="PANTHER" id="PTHR18914">
    <property type="entry name" value="ALPHA CATENIN"/>
    <property type="match status" value="1"/>
</dbReference>
<dbReference type="GO" id="GO:0016477">
    <property type="term" value="P:cell migration"/>
    <property type="evidence" value="ECO:0007669"/>
    <property type="project" value="TreeGrafter"/>
</dbReference>
<organism evidence="3 4">
    <name type="scientific">Manduca sexta</name>
    <name type="common">Tobacco hawkmoth</name>
    <name type="synonym">Tobacco hornworm</name>
    <dbReference type="NCBI Taxonomy" id="7130"/>
    <lineage>
        <taxon>Eukaryota</taxon>
        <taxon>Metazoa</taxon>
        <taxon>Ecdysozoa</taxon>
        <taxon>Arthropoda</taxon>
        <taxon>Hexapoda</taxon>
        <taxon>Insecta</taxon>
        <taxon>Pterygota</taxon>
        <taxon>Neoptera</taxon>
        <taxon>Endopterygota</taxon>
        <taxon>Lepidoptera</taxon>
        <taxon>Glossata</taxon>
        <taxon>Ditrysia</taxon>
        <taxon>Bombycoidea</taxon>
        <taxon>Sphingidae</taxon>
        <taxon>Sphinginae</taxon>
        <taxon>Sphingini</taxon>
        <taxon>Manduca</taxon>
    </lineage>
</organism>
<gene>
    <name evidence="3" type="ORF">O3G_MSEX002767</name>
</gene>
<comment type="caution">
    <text evidence="3">The sequence shown here is derived from an EMBL/GenBank/DDBJ whole genome shotgun (WGS) entry which is preliminary data.</text>
</comment>
<dbReference type="GO" id="GO:0016342">
    <property type="term" value="C:catenin complex"/>
    <property type="evidence" value="ECO:0007669"/>
    <property type="project" value="TreeGrafter"/>
</dbReference>
<reference evidence="3" key="1">
    <citation type="journal article" date="2016" name="Insect Biochem. Mol. Biol.">
        <title>Multifaceted biological insights from a draft genome sequence of the tobacco hornworm moth, Manduca sexta.</title>
        <authorList>
            <person name="Kanost M.R."/>
            <person name="Arrese E.L."/>
            <person name="Cao X."/>
            <person name="Chen Y.R."/>
            <person name="Chellapilla S."/>
            <person name="Goldsmith M.R."/>
            <person name="Grosse-Wilde E."/>
            <person name="Heckel D.G."/>
            <person name="Herndon N."/>
            <person name="Jiang H."/>
            <person name="Papanicolaou A."/>
            <person name="Qu J."/>
            <person name="Soulages J.L."/>
            <person name="Vogel H."/>
            <person name="Walters J."/>
            <person name="Waterhouse R.M."/>
            <person name="Ahn S.J."/>
            <person name="Almeida F.C."/>
            <person name="An C."/>
            <person name="Aqrawi P."/>
            <person name="Bretschneider A."/>
            <person name="Bryant W.B."/>
            <person name="Bucks S."/>
            <person name="Chao H."/>
            <person name="Chevignon G."/>
            <person name="Christen J.M."/>
            <person name="Clarke D.F."/>
            <person name="Dittmer N.T."/>
            <person name="Ferguson L.C.F."/>
            <person name="Garavelou S."/>
            <person name="Gordon K.H.J."/>
            <person name="Gunaratna R.T."/>
            <person name="Han Y."/>
            <person name="Hauser F."/>
            <person name="He Y."/>
            <person name="Heidel-Fischer H."/>
            <person name="Hirsh A."/>
            <person name="Hu Y."/>
            <person name="Jiang H."/>
            <person name="Kalra D."/>
            <person name="Klinner C."/>
            <person name="Konig C."/>
            <person name="Kovar C."/>
            <person name="Kroll A.R."/>
            <person name="Kuwar S.S."/>
            <person name="Lee S.L."/>
            <person name="Lehman R."/>
            <person name="Li K."/>
            <person name="Li Z."/>
            <person name="Liang H."/>
            <person name="Lovelace S."/>
            <person name="Lu Z."/>
            <person name="Mansfield J.H."/>
            <person name="McCulloch K.J."/>
            <person name="Mathew T."/>
            <person name="Morton B."/>
            <person name="Muzny D.M."/>
            <person name="Neunemann D."/>
            <person name="Ongeri F."/>
            <person name="Pauchet Y."/>
            <person name="Pu L.L."/>
            <person name="Pyrousis I."/>
            <person name="Rao X.J."/>
            <person name="Redding A."/>
            <person name="Roesel C."/>
            <person name="Sanchez-Gracia A."/>
            <person name="Schaack S."/>
            <person name="Shukla A."/>
            <person name="Tetreau G."/>
            <person name="Wang Y."/>
            <person name="Xiong G.H."/>
            <person name="Traut W."/>
            <person name="Walsh T.K."/>
            <person name="Worley K.C."/>
            <person name="Wu D."/>
            <person name="Wu W."/>
            <person name="Wu Y.Q."/>
            <person name="Zhang X."/>
            <person name="Zou Z."/>
            <person name="Zucker H."/>
            <person name="Briscoe A.D."/>
            <person name="Burmester T."/>
            <person name="Clem R.J."/>
            <person name="Feyereisen R."/>
            <person name="Grimmelikhuijzen C.J.P."/>
            <person name="Hamodrakas S.J."/>
            <person name="Hansson B.S."/>
            <person name="Huguet E."/>
            <person name="Jermiin L.S."/>
            <person name="Lan Q."/>
            <person name="Lehman H.K."/>
            <person name="Lorenzen M."/>
            <person name="Merzendorfer H."/>
            <person name="Michalopoulos I."/>
            <person name="Morton D.B."/>
            <person name="Muthukrishnan S."/>
            <person name="Oakeshott J.G."/>
            <person name="Palmer W."/>
            <person name="Park Y."/>
            <person name="Passarelli A.L."/>
            <person name="Rozas J."/>
            <person name="Schwartz L.M."/>
            <person name="Smith W."/>
            <person name="Southgate A."/>
            <person name="Vilcinskas A."/>
            <person name="Vogt R."/>
            <person name="Wang P."/>
            <person name="Werren J."/>
            <person name="Yu X.Q."/>
            <person name="Zhou J.J."/>
            <person name="Brown S.J."/>
            <person name="Scherer S.E."/>
            <person name="Richards S."/>
            <person name="Blissard G.W."/>
        </authorList>
    </citation>
    <scope>NUCLEOTIDE SEQUENCE</scope>
</reference>
<evidence type="ECO:0000313" key="4">
    <source>
        <dbReference type="Proteomes" id="UP000791440"/>
    </source>
</evidence>
<dbReference type="PANTHER" id="PTHR18914:SF33">
    <property type="entry name" value="RE47911P-RELATED"/>
    <property type="match status" value="1"/>
</dbReference>
<evidence type="ECO:0000313" key="3">
    <source>
        <dbReference type="EMBL" id="KAG6443370.1"/>
    </source>
</evidence>
<accession>A0A921YQ77</accession>
<dbReference type="GO" id="GO:0098609">
    <property type="term" value="P:cell-cell adhesion"/>
    <property type="evidence" value="ECO:0007669"/>
    <property type="project" value="TreeGrafter"/>
</dbReference>
<dbReference type="GO" id="GO:0051015">
    <property type="term" value="F:actin filament binding"/>
    <property type="evidence" value="ECO:0007669"/>
    <property type="project" value="TreeGrafter"/>
</dbReference>
<dbReference type="Gene3D" id="1.20.120.810">
    <property type="entry name" value="Vinculin, Vh2 four-helix bundle"/>
    <property type="match status" value="1"/>
</dbReference>
<keyword evidence="4" id="KW-1185">Reference proteome</keyword>
<protein>
    <recommendedName>
        <fullName evidence="5">Serendipity locus protein alpha</fullName>
    </recommendedName>
</protein>
<keyword evidence="2" id="KW-0963">Cytoplasm</keyword>
<evidence type="ECO:0008006" key="5">
    <source>
        <dbReference type="Google" id="ProtNLM"/>
    </source>
</evidence>
<dbReference type="GO" id="GO:0008013">
    <property type="term" value="F:beta-catenin binding"/>
    <property type="evidence" value="ECO:0007669"/>
    <property type="project" value="TreeGrafter"/>
</dbReference>
<reference evidence="3" key="2">
    <citation type="submission" date="2020-12" db="EMBL/GenBank/DDBJ databases">
        <authorList>
            <person name="Kanost M."/>
        </authorList>
    </citation>
    <scope>NUCLEOTIDE SEQUENCE</scope>
</reference>
<dbReference type="Proteomes" id="UP000791440">
    <property type="component" value="Unassembled WGS sequence"/>
</dbReference>
<dbReference type="Pfam" id="PF05482">
    <property type="entry name" value="Serendipity_A"/>
    <property type="match status" value="1"/>
</dbReference>
<comment type="subcellular location">
    <subcellularLocation>
        <location evidence="1">Cytoplasm</location>
    </subcellularLocation>
</comment>
<name>A0A921YQ77_MANSE</name>
<evidence type="ECO:0000256" key="2">
    <source>
        <dbReference type="ARBA" id="ARBA00022490"/>
    </source>
</evidence>
<dbReference type="GO" id="GO:0005737">
    <property type="term" value="C:cytoplasm"/>
    <property type="evidence" value="ECO:0007669"/>
    <property type="project" value="UniProtKB-SubCell"/>
</dbReference>
<sequence>MELEEKFDYFSEIPQDTCAATKFVVGLLLNKVHPVIIRTRNELRLREENESLGNIRDVFTLCCNQIKKCILSILDVFKLEHNQRMYLQESRQCNIERLQWCLNRLMTIHNHLEKADDSLSDTDDSINVNIMYFVNWIDNTFEILNKLASVIYKTDYKESDQLNDVWKHDIVEHVTELHLSIDELLLSAMTLCRYCLQSDQHIVKARCQVVLRETKALLSELIDGDLSSSVKATPETLKLPIMPSNVNVLIDVLKDVLYVLETNTNTALLALLIHCFSNNKSPIDVLKEHFNMSTNGMCACLVSSKSDITEDCSFVKAFDLYNERLLQIGSFAMSCSSDQNRVLPLRSGLASLEALDPHLVPALMMSTDSHHTTLLIASWTQEIQEIRNNVFLIVDPAAFAEKAKQMMHLKLLEVLKESEYNNSLVCSIINIGSVVSDFFDVYNKYEPDALTQHETLSTLLSDLNKVQNECKIVSNLLSSDSDFMYDIKMINKKDISLEQLLKRLKLLYTLVNRINSLLHPKENEEFFASEAYEEECKVDNRNETHTVYKNTDTYEISATRPNISRSIFARTSNGRFSTRNFPLLKLTKHLRKKRCDELSFSVQLDQLCNGSENDGNINETIFVNKYLDNARDPSVLYNFSPIKNRSSLRKAILNRNCKSHEKMFETRCLEGSMVSETGSLMDETMSLQITDVLNQINEMTCTLSGTKSSRFFKRSALPLNKIQENEEKETNSKNVLTLNINHNNTFSKHIWNIPVNTTVDVPLDDSVLTSVSNLSQPSNVGTLERMNDLEYVESKLNSLKSQLETSL</sequence>
<dbReference type="EMBL" id="JH668301">
    <property type="protein sequence ID" value="KAG6443370.1"/>
    <property type="molecule type" value="Genomic_DNA"/>
</dbReference>
<evidence type="ECO:0000256" key="1">
    <source>
        <dbReference type="ARBA" id="ARBA00004496"/>
    </source>
</evidence>
<dbReference type="GO" id="GO:0007349">
    <property type="term" value="P:cellularization"/>
    <property type="evidence" value="ECO:0007669"/>
    <property type="project" value="InterPro"/>
</dbReference>
<dbReference type="InterPro" id="IPR008837">
    <property type="entry name" value="Serendipity_A"/>
</dbReference>
<dbReference type="AlphaFoldDB" id="A0A921YQ77"/>
<dbReference type="GO" id="GO:0005912">
    <property type="term" value="C:adherens junction"/>
    <property type="evidence" value="ECO:0007669"/>
    <property type="project" value="TreeGrafter"/>
</dbReference>